<gene>
    <name evidence="5" type="ORF">MKK02DRAFT_20680</name>
</gene>
<reference evidence="5" key="1">
    <citation type="journal article" date="2022" name="G3 (Bethesda)">
        <title>High quality genome of the basidiomycete yeast Dioszegia hungarica PDD-24b-2 isolated from cloud water.</title>
        <authorList>
            <person name="Jarrige D."/>
            <person name="Haridas S."/>
            <person name="Bleykasten-Grosshans C."/>
            <person name="Joly M."/>
            <person name="Nadalig T."/>
            <person name="Sancelme M."/>
            <person name="Vuilleumier S."/>
            <person name="Grigoriev I.V."/>
            <person name="Amato P."/>
            <person name="Bringel F."/>
        </authorList>
    </citation>
    <scope>NUCLEOTIDE SEQUENCE</scope>
    <source>
        <strain evidence="5">PDD-24b-2</strain>
    </source>
</reference>
<dbReference type="GO" id="GO:0005730">
    <property type="term" value="C:nucleolus"/>
    <property type="evidence" value="ECO:0007669"/>
    <property type="project" value="InterPro"/>
</dbReference>
<evidence type="ECO:0000256" key="3">
    <source>
        <dbReference type="ARBA" id="ARBA00023242"/>
    </source>
</evidence>
<dbReference type="PANTHER" id="PTHR13213">
    <property type="entry name" value="MYB-BINDING PROTEIN 1A FAMILY MEMBER"/>
    <property type="match status" value="1"/>
</dbReference>
<feature type="compositionally biased region" description="Basic and acidic residues" evidence="4">
    <location>
        <begin position="1194"/>
        <end position="1208"/>
    </location>
</feature>
<dbReference type="Proteomes" id="UP001164286">
    <property type="component" value="Unassembled WGS sequence"/>
</dbReference>
<evidence type="ECO:0000256" key="2">
    <source>
        <dbReference type="ARBA" id="ARBA00006809"/>
    </source>
</evidence>
<comment type="similarity">
    <text evidence="2">Belongs to the MYBBP1A family.</text>
</comment>
<evidence type="ECO:0000256" key="4">
    <source>
        <dbReference type="SAM" id="MobiDB-lite"/>
    </source>
</evidence>
<feature type="region of interest" description="Disordered" evidence="4">
    <location>
        <begin position="1193"/>
        <end position="1254"/>
    </location>
</feature>
<dbReference type="GO" id="GO:0000182">
    <property type="term" value="F:rDNA binding"/>
    <property type="evidence" value="ECO:0007669"/>
    <property type="project" value="TreeGrafter"/>
</dbReference>
<sequence>MTSNVLPLFWNLASSSKDTRLQASADLVANLESFQRDFVAGRGDVGSDGEDDEDVDMANGGDEEDEEEADDDAESGVEVDGSDDEMDGDVDEDAAVLDATLAKDNAEDVAYTVKRLVRGLASSRESSRLGFAVALTELLSRIQSVSASQVFSLILRNSQTNKGMKGTDERDGLFARLFGLLALIESGCLFASLQQNKSAKEGAEVVGRVMACLVELGGKKGWLRESAWWGVLKALEGAIALPEGEGRKMALEKVYEVVRAENVFSQEKLALVLLLEKEGLAADAKSISSAAFKHTPVLSSQNLVSLARVLKGSDVSDDDEAGNAVSSGSWKPQLHFVWTSLLDALLSNSTSSQASFPEFFRVVVDESLFANTSSPQRRYWGFQIFISALPRVPAEQMPQLFSPNFMRCWINNLASSDRYLNKAAQQTAKVVQEVVKAHPKVGVALLSRLVGKNGRMDFDKATKTKTVEGILGNLDAKGVMEYVRYLQGLVLTSSDVNGLDDRRRWAIDQMVSLCRNSSVPKDDEWVTSVVDFLAVHGFYTIKKANKKSNISAVQSIPKPPMPEPTAQICRDRFFSAIVELTTAALPRGTAETPSTRQQGCDASGKLWLLRAIEVFATLSGDGKHLQPAIEADEEILQARHQGLDTLEKLKGVKKGSEEVVRGVQILLAYTVLQTYDDKEDMLEMLEDVNTAAERMFSLGPSQPSSSSATDPEPIDMLLDTLIALLDKGSSDLKNLASMVVGLVAPAFTRSSIEHLVAQLEAAPSVEGGVMDANEVDPDDEEGSDAEGDDDEADDDENEDDEDEESSADEVEDDDEELPPVDPAFRRKVAAALKSAGVGIDEDAEEEDEDDADEVDSDVWDDEQMDKVDEQLAAVFKERATTDKKTSSKRLLMESLHFKTRILDLFDTFIRKQSANPLALDTLLPLLRLTRNTTPTEADLASKASALLRSRIGKSKDVPSTVDLTHATALLTEIHETARKASSADYSALCSACSIFIARSIEATDPTSTAGTDAYRATLDEFMSRKSSLVHPSFLLDYIRRFPLVAWPLHADLVKYIAPGKGVNAFRQTQAYGMLQVFSQHLAAIAKSPSVPSEQVQSFISSARQEVYATFSAAASAENATEWKADRLKDVAKFGLHLARSTKGVFPDQLESLWEPKALVGVEEELKAGARTKEMKGVLGLVVQLKAVLGGAQAKADKKAKGKAEKAEEPVAVPNGKAGKDGRKRKSVNGVHEPKAEGEKKEKKVKKAKKVKVAE</sequence>
<protein>
    <submittedName>
        <fullName evidence="5">DNA-directed DNA polymerase</fullName>
    </submittedName>
</protein>
<dbReference type="InterPro" id="IPR007015">
    <property type="entry name" value="DNA_pol_V/MYBBP1A"/>
</dbReference>
<keyword evidence="5" id="KW-0239">DNA-directed DNA polymerase</keyword>
<dbReference type="SUPFAM" id="SSF48371">
    <property type="entry name" value="ARM repeat"/>
    <property type="match status" value="1"/>
</dbReference>
<feature type="region of interest" description="Disordered" evidence="4">
    <location>
        <begin position="766"/>
        <end position="821"/>
    </location>
</feature>
<dbReference type="InterPro" id="IPR016024">
    <property type="entry name" value="ARM-type_fold"/>
</dbReference>
<dbReference type="PANTHER" id="PTHR13213:SF2">
    <property type="entry name" value="MYB-BINDING PROTEIN 1A"/>
    <property type="match status" value="1"/>
</dbReference>
<dbReference type="AlphaFoldDB" id="A0AA38H2B4"/>
<evidence type="ECO:0000313" key="5">
    <source>
        <dbReference type="EMBL" id="KAI9632602.1"/>
    </source>
</evidence>
<keyword evidence="3" id="KW-0539">Nucleus</keyword>
<name>A0AA38H2B4_9TREE</name>
<accession>A0AA38H2B4</accession>
<comment type="subcellular location">
    <subcellularLocation>
        <location evidence="1">Nucleus</location>
    </subcellularLocation>
</comment>
<evidence type="ECO:0000313" key="6">
    <source>
        <dbReference type="Proteomes" id="UP001164286"/>
    </source>
</evidence>
<dbReference type="GO" id="GO:0003887">
    <property type="term" value="F:DNA-directed DNA polymerase activity"/>
    <property type="evidence" value="ECO:0007669"/>
    <property type="project" value="UniProtKB-KW"/>
</dbReference>
<feature type="compositionally biased region" description="Acidic residues" evidence="4">
    <location>
        <begin position="839"/>
        <end position="856"/>
    </location>
</feature>
<dbReference type="GO" id="GO:0006355">
    <property type="term" value="P:regulation of DNA-templated transcription"/>
    <property type="evidence" value="ECO:0007669"/>
    <property type="project" value="InterPro"/>
</dbReference>
<feature type="compositionally biased region" description="Acidic residues" evidence="4">
    <location>
        <begin position="47"/>
        <end position="89"/>
    </location>
</feature>
<keyword evidence="5" id="KW-0548">Nucleotidyltransferase</keyword>
<comment type="caution">
    <text evidence="5">The sequence shown here is derived from an EMBL/GenBank/DDBJ whole genome shotgun (WGS) entry which is preliminary data.</text>
</comment>
<feature type="region of interest" description="Disordered" evidence="4">
    <location>
        <begin position="836"/>
        <end position="856"/>
    </location>
</feature>
<evidence type="ECO:0000256" key="1">
    <source>
        <dbReference type="ARBA" id="ARBA00004123"/>
    </source>
</evidence>
<dbReference type="Pfam" id="PF04931">
    <property type="entry name" value="DNA_pol_phi"/>
    <property type="match status" value="1"/>
</dbReference>
<feature type="compositionally biased region" description="Acidic residues" evidence="4">
    <location>
        <begin position="773"/>
        <end position="818"/>
    </location>
</feature>
<dbReference type="GeneID" id="77725500"/>
<organism evidence="5 6">
    <name type="scientific">Dioszegia hungarica</name>
    <dbReference type="NCBI Taxonomy" id="4972"/>
    <lineage>
        <taxon>Eukaryota</taxon>
        <taxon>Fungi</taxon>
        <taxon>Dikarya</taxon>
        <taxon>Basidiomycota</taxon>
        <taxon>Agaricomycotina</taxon>
        <taxon>Tremellomycetes</taxon>
        <taxon>Tremellales</taxon>
        <taxon>Bulleribasidiaceae</taxon>
        <taxon>Dioszegia</taxon>
    </lineage>
</organism>
<proteinExistence type="inferred from homology"/>
<dbReference type="RefSeq" id="XP_052942379.1">
    <property type="nucleotide sequence ID" value="XM_053086299.1"/>
</dbReference>
<dbReference type="EMBL" id="JAKWFO010000014">
    <property type="protein sequence ID" value="KAI9632602.1"/>
    <property type="molecule type" value="Genomic_DNA"/>
</dbReference>
<feature type="compositionally biased region" description="Basic and acidic residues" evidence="4">
    <location>
        <begin position="1231"/>
        <end position="1241"/>
    </location>
</feature>
<keyword evidence="6" id="KW-1185">Reference proteome</keyword>
<feature type="region of interest" description="Disordered" evidence="4">
    <location>
        <begin position="40"/>
        <end position="89"/>
    </location>
</feature>
<feature type="compositionally biased region" description="Basic residues" evidence="4">
    <location>
        <begin position="1242"/>
        <end position="1254"/>
    </location>
</feature>
<keyword evidence="5" id="KW-0808">Transferase</keyword>